<dbReference type="SUPFAM" id="SSF53335">
    <property type="entry name" value="S-adenosyl-L-methionine-dependent methyltransferases"/>
    <property type="match status" value="1"/>
</dbReference>
<evidence type="ECO:0000256" key="1">
    <source>
        <dbReference type="SAM" id="MobiDB-lite"/>
    </source>
</evidence>
<gene>
    <name evidence="4" type="ORF">EII35_10255</name>
</gene>
<evidence type="ECO:0000313" key="4">
    <source>
        <dbReference type="EMBL" id="RRD48976.1"/>
    </source>
</evidence>
<name>A0A3P1WSN2_9ACTN</name>
<evidence type="ECO:0000259" key="2">
    <source>
        <dbReference type="Pfam" id="PF08421"/>
    </source>
</evidence>
<comment type="caution">
    <text evidence="4">The sequence shown here is derived from an EMBL/GenBank/DDBJ whole genome shotgun (WGS) entry which is preliminary data.</text>
</comment>
<dbReference type="Pfam" id="PF08484">
    <property type="entry name" value="Methyltransf_14"/>
    <property type="match status" value="1"/>
</dbReference>
<keyword evidence="4" id="KW-0808">Transferase</keyword>
<dbReference type="RefSeq" id="WP_125228373.1">
    <property type="nucleotide sequence ID" value="NZ_RQYT01000025.1"/>
</dbReference>
<feature type="domain" description="C-methyltransferase" evidence="3">
    <location>
        <begin position="217"/>
        <end position="337"/>
    </location>
</feature>
<dbReference type="Gene3D" id="3.40.50.720">
    <property type="entry name" value="NAD(P)-binding Rossmann-like Domain"/>
    <property type="match status" value="1"/>
</dbReference>
<dbReference type="InterPro" id="IPR013630">
    <property type="entry name" value="Methyltransf_Zn-bd_dom_put"/>
</dbReference>
<protein>
    <submittedName>
        <fullName evidence="4">Transferase</fullName>
    </submittedName>
</protein>
<dbReference type="EMBL" id="RQYT01000025">
    <property type="protein sequence ID" value="RRD48976.1"/>
    <property type="molecule type" value="Genomic_DNA"/>
</dbReference>
<dbReference type="OrthoDB" id="9815644at2"/>
<dbReference type="Pfam" id="PF08421">
    <property type="entry name" value="Methyltransf_13"/>
    <property type="match status" value="1"/>
</dbReference>
<feature type="domain" description="Methyltransferase putative zinc binding" evidence="2">
    <location>
        <begin position="2"/>
        <end position="51"/>
    </location>
</feature>
<dbReference type="Proteomes" id="UP000280935">
    <property type="component" value="Unassembled WGS sequence"/>
</dbReference>
<dbReference type="AlphaFoldDB" id="A0A3P1WSN2"/>
<evidence type="ECO:0000313" key="5">
    <source>
        <dbReference type="Proteomes" id="UP000280935"/>
    </source>
</evidence>
<reference evidence="4 5" key="1">
    <citation type="submission" date="2018-11" db="EMBL/GenBank/DDBJ databases">
        <title>Genomes From Bacteria Associated with the Canine Oral Cavity: a Test Case for Automated Genome-Based Taxonomic Assignment.</title>
        <authorList>
            <person name="Coil D.A."/>
            <person name="Jospin G."/>
            <person name="Darling A.E."/>
            <person name="Wallis C."/>
            <person name="Davis I.J."/>
            <person name="Harris S."/>
            <person name="Eisen J.A."/>
            <person name="Holcombe L.J."/>
            <person name="O'Flynn C."/>
        </authorList>
    </citation>
    <scope>NUCLEOTIDE SEQUENCE [LARGE SCALE GENOMIC DNA]</scope>
    <source>
        <strain evidence="4 5">OH2822_COT-296</strain>
    </source>
</reference>
<dbReference type="GO" id="GO:0016740">
    <property type="term" value="F:transferase activity"/>
    <property type="evidence" value="ECO:0007669"/>
    <property type="project" value="UniProtKB-KW"/>
</dbReference>
<dbReference type="InterPro" id="IPR029063">
    <property type="entry name" value="SAM-dependent_MTases_sf"/>
</dbReference>
<sequence length="354" mass="37176">MCRGADTEIVLDLGRQPSVRHWPEPSDPTPDPSHPLALSLCHGCGLVQLDQDDTSGPELPVPEPEAVTAQARQAVADLARLGHLAGRRTVHEFASPHGGSWLPHLGLEETNAPADLVVDNFGLMHDDDLRAALDRRAAALADGGLAVFLIQPLGDIVRTGQWTTVRHGHPGYFSLSWLSAALGSIGLGAFSVLRYPLYGGVAVLLARAGGTPDAGLLAALDAETGLNTPAGLRPLVEAVERTTTGLRRFLESRRAAGTRLYAYPAASKAVAELAMMGDSADVIRAVGDAARAKQGRCLPGSRILVVSPADLVAADPDEVLLMLPDLAEELRADLPQVAGRLIGLDDAVAEGMRS</sequence>
<dbReference type="InterPro" id="IPR038576">
    <property type="entry name" value="Methyltransf_Zn-bd_dom_put_sf"/>
</dbReference>
<proteinExistence type="predicted"/>
<feature type="region of interest" description="Disordered" evidence="1">
    <location>
        <begin position="14"/>
        <end position="35"/>
    </location>
</feature>
<evidence type="ECO:0000259" key="3">
    <source>
        <dbReference type="Pfam" id="PF08484"/>
    </source>
</evidence>
<organism evidence="4 5">
    <name type="scientific">Arachnia propionica</name>
    <dbReference type="NCBI Taxonomy" id="1750"/>
    <lineage>
        <taxon>Bacteria</taxon>
        <taxon>Bacillati</taxon>
        <taxon>Actinomycetota</taxon>
        <taxon>Actinomycetes</taxon>
        <taxon>Propionibacteriales</taxon>
        <taxon>Propionibacteriaceae</taxon>
        <taxon>Arachnia</taxon>
    </lineage>
</organism>
<dbReference type="Gene3D" id="3.40.50.150">
    <property type="entry name" value="Vaccinia Virus protein VP39"/>
    <property type="match status" value="1"/>
</dbReference>
<dbReference type="Gene3D" id="6.20.50.110">
    <property type="entry name" value="Methyltransferase, zinc-binding domain"/>
    <property type="match status" value="1"/>
</dbReference>
<accession>A0A3P1WSN2</accession>
<dbReference type="InterPro" id="IPR013691">
    <property type="entry name" value="MeTrfase_14"/>
</dbReference>